<dbReference type="Gene3D" id="1.20.190.20">
    <property type="entry name" value="14-3-3 domain"/>
    <property type="match status" value="1"/>
</dbReference>
<comment type="caution">
    <text evidence="4">The sequence shown here is derived from an EMBL/GenBank/DDBJ whole genome shotgun (WGS) entry which is preliminary data.</text>
</comment>
<dbReference type="VEuPathDB" id="FungiDB:AeMF1_007608"/>
<dbReference type="Proteomes" id="UP000481153">
    <property type="component" value="Unassembled WGS sequence"/>
</dbReference>
<keyword evidence="5" id="KW-1185">Reference proteome</keyword>
<dbReference type="PRINTS" id="PR00305">
    <property type="entry name" value="1433ZETA"/>
</dbReference>
<dbReference type="AlphaFoldDB" id="A0A6G0X2V6"/>
<feature type="site" description="Interaction with phosphoserine on interacting protein" evidence="2">
    <location>
        <position position="127"/>
    </location>
</feature>
<dbReference type="SUPFAM" id="SSF48445">
    <property type="entry name" value="14-3-3 protein"/>
    <property type="match status" value="1"/>
</dbReference>
<dbReference type="PIRSF" id="PIRSF000868">
    <property type="entry name" value="14-3-3"/>
    <property type="match status" value="1"/>
</dbReference>
<dbReference type="InterPro" id="IPR000308">
    <property type="entry name" value="14-3-3"/>
</dbReference>
<feature type="site" description="Interaction with phosphoserine on interacting protein" evidence="2">
    <location>
        <position position="57"/>
    </location>
</feature>
<dbReference type="InterPro" id="IPR023410">
    <property type="entry name" value="14-3-3_domain"/>
</dbReference>
<dbReference type="InterPro" id="IPR036815">
    <property type="entry name" value="14-3-3_dom_sf"/>
</dbReference>
<gene>
    <name evidence="4" type="ORF">Ae201684_009096</name>
</gene>
<name>A0A6G0X2V6_9STRA</name>
<protein>
    <recommendedName>
        <fullName evidence="3">14-3-3 domain-containing protein</fullName>
    </recommendedName>
</protein>
<reference evidence="4 5" key="1">
    <citation type="submission" date="2019-07" db="EMBL/GenBank/DDBJ databases">
        <title>Genomics analysis of Aphanomyces spp. identifies a new class of oomycete effector associated with host adaptation.</title>
        <authorList>
            <person name="Gaulin E."/>
        </authorList>
    </citation>
    <scope>NUCLEOTIDE SEQUENCE [LARGE SCALE GENOMIC DNA]</scope>
    <source>
        <strain evidence="4 5">ATCC 201684</strain>
    </source>
</reference>
<dbReference type="SMART" id="SM00101">
    <property type="entry name" value="14_3_3"/>
    <property type="match status" value="1"/>
</dbReference>
<evidence type="ECO:0000256" key="2">
    <source>
        <dbReference type="PIRSR" id="PIRSR000868-1"/>
    </source>
</evidence>
<evidence type="ECO:0000256" key="1">
    <source>
        <dbReference type="ARBA" id="ARBA00006141"/>
    </source>
</evidence>
<proteinExistence type="inferred from homology"/>
<sequence length="239" mass="27194">MDRSSLVFLAKLAEQAERYPEMLDYMKNIATDNKQELSIEENNLLLVAYKNEVGPRRASWRILRSIEEKATDKSNVAAIRSYRDKIHDEIQDICADVVATTDDFLLANATSTESLTFYHKMKADYYRYWAEINSGDEAQAKAKLAQASYDAAWTLATTDLSPTHPLRLGLALNFSVFYCDILDDMDKACDLAKRAFDDAIADLDTLSEECYRDTTLIMQLLRDNISLWVASTEDDDTPQ</sequence>
<organism evidence="4 5">
    <name type="scientific">Aphanomyces euteiches</name>
    <dbReference type="NCBI Taxonomy" id="100861"/>
    <lineage>
        <taxon>Eukaryota</taxon>
        <taxon>Sar</taxon>
        <taxon>Stramenopiles</taxon>
        <taxon>Oomycota</taxon>
        <taxon>Saprolegniomycetes</taxon>
        <taxon>Saprolegniales</taxon>
        <taxon>Verrucalvaceae</taxon>
        <taxon>Aphanomyces</taxon>
    </lineage>
</organism>
<dbReference type="Pfam" id="PF00244">
    <property type="entry name" value="14-3-3"/>
    <property type="match status" value="1"/>
</dbReference>
<evidence type="ECO:0000259" key="3">
    <source>
        <dbReference type="SMART" id="SM00101"/>
    </source>
</evidence>
<dbReference type="PANTHER" id="PTHR18860">
    <property type="entry name" value="14-3-3 PROTEIN"/>
    <property type="match status" value="1"/>
</dbReference>
<comment type="similarity">
    <text evidence="1">Belongs to the 14-3-3 family.</text>
</comment>
<evidence type="ECO:0000313" key="5">
    <source>
        <dbReference type="Proteomes" id="UP000481153"/>
    </source>
</evidence>
<feature type="domain" description="14-3-3" evidence="3">
    <location>
        <begin position="3"/>
        <end position="239"/>
    </location>
</feature>
<accession>A0A6G0X2V6</accession>
<evidence type="ECO:0000313" key="4">
    <source>
        <dbReference type="EMBL" id="KAF0734235.1"/>
    </source>
</evidence>
<dbReference type="EMBL" id="VJMJ01000117">
    <property type="protein sequence ID" value="KAF0734235.1"/>
    <property type="molecule type" value="Genomic_DNA"/>
</dbReference>